<dbReference type="PROSITE" id="PS00652">
    <property type="entry name" value="TNFR_NGFR_1"/>
    <property type="match status" value="2"/>
</dbReference>
<gene>
    <name evidence="4" type="ORF">pdam_00008204</name>
</gene>
<name>A0A3M6UU01_POCDA</name>
<dbReference type="GO" id="GO:0005035">
    <property type="term" value="F:death receptor activity"/>
    <property type="evidence" value="ECO:0007669"/>
    <property type="project" value="TreeGrafter"/>
</dbReference>
<dbReference type="GO" id="GO:0015026">
    <property type="term" value="F:coreceptor activity"/>
    <property type="evidence" value="ECO:0007669"/>
    <property type="project" value="TreeGrafter"/>
</dbReference>
<evidence type="ECO:0000256" key="1">
    <source>
        <dbReference type="SAM" id="MobiDB-lite"/>
    </source>
</evidence>
<feature type="compositionally biased region" description="Polar residues" evidence="1">
    <location>
        <begin position="250"/>
        <end position="261"/>
    </location>
</feature>
<dbReference type="OrthoDB" id="5989299at2759"/>
<reference evidence="4 5" key="1">
    <citation type="journal article" date="2018" name="Sci. Rep.">
        <title>Comparative analysis of the Pocillopora damicornis genome highlights role of immune system in coral evolution.</title>
        <authorList>
            <person name="Cunning R."/>
            <person name="Bay R.A."/>
            <person name="Gillette P."/>
            <person name="Baker A.C."/>
            <person name="Traylor-Knowles N."/>
        </authorList>
    </citation>
    <scope>NUCLEOTIDE SEQUENCE [LARGE SCALE GENOMIC DNA]</scope>
    <source>
        <strain evidence="4">RSMAS</strain>
        <tissue evidence="4">Whole animal</tissue>
    </source>
</reference>
<feature type="region of interest" description="Disordered" evidence="1">
    <location>
        <begin position="223"/>
        <end position="261"/>
    </location>
</feature>
<dbReference type="Gene3D" id="2.10.50.10">
    <property type="entry name" value="Tumor Necrosis Factor Receptor, subunit A, domain 2"/>
    <property type="match status" value="1"/>
</dbReference>
<comment type="caution">
    <text evidence="4">The sequence shown here is derived from an EMBL/GenBank/DDBJ whole genome shotgun (WGS) entry which is preliminary data.</text>
</comment>
<keyword evidence="2" id="KW-0472">Membrane</keyword>
<dbReference type="PANTHER" id="PTHR46605:SF2">
    <property type="entry name" value="TNFR-CYS DOMAIN-CONTAINING PROTEIN"/>
    <property type="match status" value="1"/>
</dbReference>
<feature type="compositionally biased region" description="Basic and acidic residues" evidence="1">
    <location>
        <begin position="518"/>
        <end position="530"/>
    </location>
</feature>
<evidence type="ECO:0000256" key="2">
    <source>
        <dbReference type="SAM" id="Phobius"/>
    </source>
</evidence>
<feature type="domain" description="TNFR-Cys" evidence="3">
    <location>
        <begin position="17"/>
        <end position="56"/>
    </location>
</feature>
<feature type="compositionally biased region" description="Polar residues" evidence="1">
    <location>
        <begin position="565"/>
        <end position="578"/>
    </location>
</feature>
<dbReference type="InterPro" id="IPR001368">
    <property type="entry name" value="TNFR/NGFR_Cys_rich_reg"/>
</dbReference>
<sequence>NCGEVITPSTPVQCKPCVLGETYSASLKAGACEDCGNCGEYRETTKACTVTSKAVCGRCKSGAYAEGMLGLCKPCSPCCNDGKDIVIPECQVPGVPTGMQCSYLRSNKCSASVTSTISPTPSTPQDQSITPWRPSSSTTSTEVISSPSEPAVNLIEENSPNVGVIAGSVVGGLIVAITILVIACCKVMRKRRKATVEDGAAQTQNCEQGNYQEVTREHKEDRVFLHEDSPLPHPTQEEAGDKSSEKKGVQETTSPLSGQSSLDVSVQANSSCQPDQITIKDPKTGSIQCQDCLKCPPGKGLSVNCGDVITPSTPVQCKPCVLGETYSASFKAGGCEDCGNCGEYRETTKACTVTSKAVCGRCKPGAYVEGMLGLCKPCSPCCNDGKDIIIPECQVPGVPKGMQCSYLRSNKCSAVVTSSISAAPSTLQLDQSTTQWRPSSFIRRTEVNSPLSEQAVNLTREASPNVGIIAGCFVGGLLIAIIAIAFRIVMPKRRKALSMRIGVVTVENGAGRAQNCEQRNDQEDNREQTEGRGFLPNGDLYEESPLPHPFQEEAGDKSQEKIGVQETTSPLSGQSSLDSKLDGFVRKQCTESFKVRAHSPPNFVTSKTTITMYKDTYEKVTTV</sequence>
<feature type="domain" description="TNFR-Cys" evidence="3">
    <location>
        <begin position="320"/>
        <end position="359"/>
    </location>
</feature>
<feature type="region of interest" description="Disordered" evidence="1">
    <location>
        <begin position="514"/>
        <end position="578"/>
    </location>
</feature>
<evidence type="ECO:0000313" key="4">
    <source>
        <dbReference type="EMBL" id="RMX57069.1"/>
    </source>
</evidence>
<dbReference type="GO" id="GO:0007266">
    <property type="term" value="P:Rho protein signal transduction"/>
    <property type="evidence" value="ECO:0007669"/>
    <property type="project" value="TreeGrafter"/>
</dbReference>
<dbReference type="PANTHER" id="PTHR46605">
    <property type="entry name" value="TUMOR NECROSIS FACTOR RECEPTOR"/>
    <property type="match status" value="1"/>
</dbReference>
<dbReference type="GO" id="GO:0009986">
    <property type="term" value="C:cell surface"/>
    <property type="evidence" value="ECO:0007669"/>
    <property type="project" value="TreeGrafter"/>
</dbReference>
<accession>A0A3M6UU01</accession>
<feature type="transmembrane region" description="Helical" evidence="2">
    <location>
        <begin position="466"/>
        <end position="490"/>
    </location>
</feature>
<evidence type="ECO:0000313" key="5">
    <source>
        <dbReference type="Proteomes" id="UP000275408"/>
    </source>
</evidence>
<dbReference type="AlphaFoldDB" id="A0A3M6UU01"/>
<evidence type="ECO:0000259" key="3">
    <source>
        <dbReference type="PROSITE" id="PS00652"/>
    </source>
</evidence>
<feature type="non-terminal residue" evidence="4">
    <location>
        <position position="623"/>
    </location>
</feature>
<feature type="compositionally biased region" description="Basic and acidic residues" evidence="1">
    <location>
        <begin position="223"/>
        <end position="249"/>
    </location>
</feature>
<protein>
    <recommendedName>
        <fullName evidence="3">TNFR-Cys domain-containing protein</fullName>
    </recommendedName>
</protein>
<keyword evidence="2" id="KW-1133">Transmembrane helix</keyword>
<organism evidence="4 5">
    <name type="scientific">Pocillopora damicornis</name>
    <name type="common">Cauliflower coral</name>
    <name type="synonym">Millepora damicornis</name>
    <dbReference type="NCBI Taxonomy" id="46731"/>
    <lineage>
        <taxon>Eukaryota</taxon>
        <taxon>Metazoa</taxon>
        <taxon>Cnidaria</taxon>
        <taxon>Anthozoa</taxon>
        <taxon>Hexacorallia</taxon>
        <taxon>Scleractinia</taxon>
        <taxon>Astrocoeniina</taxon>
        <taxon>Pocilloporidae</taxon>
        <taxon>Pocillopora</taxon>
    </lineage>
</organism>
<keyword evidence="2" id="KW-0812">Transmembrane</keyword>
<dbReference type="GO" id="GO:0005886">
    <property type="term" value="C:plasma membrane"/>
    <property type="evidence" value="ECO:0007669"/>
    <property type="project" value="TreeGrafter"/>
</dbReference>
<proteinExistence type="predicted"/>
<dbReference type="GO" id="GO:0048406">
    <property type="term" value="F:nerve growth factor binding"/>
    <property type="evidence" value="ECO:0007669"/>
    <property type="project" value="TreeGrafter"/>
</dbReference>
<feature type="region of interest" description="Disordered" evidence="1">
    <location>
        <begin position="115"/>
        <end position="149"/>
    </location>
</feature>
<dbReference type="EMBL" id="RCHS01000744">
    <property type="protein sequence ID" value="RMX57069.1"/>
    <property type="molecule type" value="Genomic_DNA"/>
</dbReference>
<dbReference type="InterPro" id="IPR052302">
    <property type="entry name" value="Neurotrophin_rcpt-DD"/>
</dbReference>
<feature type="compositionally biased region" description="Basic and acidic residues" evidence="1">
    <location>
        <begin position="550"/>
        <end position="560"/>
    </location>
</feature>
<dbReference type="Proteomes" id="UP000275408">
    <property type="component" value="Unassembled WGS sequence"/>
</dbReference>
<dbReference type="SMART" id="SM00208">
    <property type="entry name" value="TNFR"/>
    <property type="match status" value="3"/>
</dbReference>
<feature type="non-terminal residue" evidence="4">
    <location>
        <position position="1"/>
    </location>
</feature>
<feature type="transmembrane region" description="Helical" evidence="2">
    <location>
        <begin position="162"/>
        <end position="183"/>
    </location>
</feature>
<keyword evidence="5" id="KW-1185">Reference proteome</keyword>